<feature type="region of interest" description="Disordered" evidence="1">
    <location>
        <begin position="67"/>
        <end position="106"/>
    </location>
</feature>
<protein>
    <submittedName>
        <fullName evidence="2">Uncharacterized protein</fullName>
    </submittedName>
</protein>
<sequence length="278" mass="28910">MLRLSGSLGLSKHPLMMMVVCCRSGRPGQARDAGSAVPRLARSLASPSPLPGAPAAEVLRHASAIMRPGHDPSAHGADPSAALGAATRRTRSMSRESAAVASPSQGVCGIQTHRARRGWCRGRTPCGSDRPLTSRRPRSPTRGGVRGREVPRSAAYRSAHPYGRRLGAGISDRMGSGRTSREARRRHDDRSGSGRAVGTAAPRATRPAPATGRSRSDRHGGTQPVMGARSAVTSRPAPPARAAPSSGTAADGVRLPIRSGVATRWSRAHEHAAVMGGP</sequence>
<keyword evidence="3" id="KW-1185">Reference proteome</keyword>
<evidence type="ECO:0000256" key="1">
    <source>
        <dbReference type="SAM" id="MobiDB-lite"/>
    </source>
</evidence>
<feature type="region of interest" description="Disordered" evidence="1">
    <location>
        <begin position="119"/>
        <end position="255"/>
    </location>
</feature>
<name>A0AAC9LC66_9PSEU</name>
<feature type="compositionally biased region" description="Low complexity" evidence="1">
    <location>
        <begin position="193"/>
        <end position="213"/>
    </location>
</feature>
<organism evidence="2 3">
    <name type="scientific">Actinoalloteichus fjordicus</name>
    <dbReference type="NCBI Taxonomy" id="1612552"/>
    <lineage>
        <taxon>Bacteria</taxon>
        <taxon>Bacillati</taxon>
        <taxon>Actinomycetota</taxon>
        <taxon>Actinomycetes</taxon>
        <taxon>Pseudonocardiales</taxon>
        <taxon>Pseudonocardiaceae</taxon>
        <taxon>Actinoalloteichus</taxon>
    </lineage>
</organism>
<dbReference type="KEGG" id="acad:UA74_09745"/>
<feature type="compositionally biased region" description="Basic and acidic residues" evidence="1">
    <location>
        <begin position="179"/>
        <end position="192"/>
    </location>
</feature>
<dbReference type="Proteomes" id="UP000185511">
    <property type="component" value="Chromosome"/>
</dbReference>
<gene>
    <name evidence="2" type="ORF">UA74_09745</name>
</gene>
<reference evidence="3" key="1">
    <citation type="submission" date="2016-06" db="EMBL/GenBank/DDBJ databases">
        <title>Complete genome sequence of Actinoalloteichus fjordicus DSM 46855 (=ADI127-17), type strain of the new species Actinoalloteichus fjordicus.</title>
        <authorList>
            <person name="Ruckert C."/>
            <person name="Nouioui I."/>
            <person name="Willmese J."/>
            <person name="van Wezel G."/>
            <person name="Klenk H.-P."/>
            <person name="Kalinowski J."/>
            <person name="Zotchev S.B."/>
        </authorList>
    </citation>
    <scope>NUCLEOTIDE SEQUENCE [LARGE SCALE GENOMIC DNA]</scope>
    <source>
        <strain evidence="3">ADI127-7</strain>
    </source>
</reference>
<accession>A0AAC9LC66</accession>
<proteinExistence type="predicted"/>
<evidence type="ECO:0000313" key="3">
    <source>
        <dbReference type="Proteomes" id="UP000185511"/>
    </source>
</evidence>
<evidence type="ECO:0000313" key="2">
    <source>
        <dbReference type="EMBL" id="APU14012.1"/>
    </source>
</evidence>
<dbReference type="AlphaFoldDB" id="A0AAC9LC66"/>
<dbReference type="EMBL" id="CP016076">
    <property type="protein sequence ID" value="APU14012.1"/>
    <property type="molecule type" value="Genomic_DNA"/>
</dbReference>